<evidence type="ECO:0000256" key="5">
    <source>
        <dbReference type="ARBA" id="ARBA00022989"/>
    </source>
</evidence>
<evidence type="ECO:0000256" key="2">
    <source>
        <dbReference type="ARBA" id="ARBA00008821"/>
    </source>
</evidence>
<proteinExistence type="inferred from homology"/>
<feature type="transmembrane region" description="Helical" evidence="8">
    <location>
        <begin position="200"/>
        <end position="218"/>
    </location>
</feature>
<protein>
    <recommendedName>
        <fullName evidence="11">Solute carrier family 23 member 2</fullName>
    </recommendedName>
</protein>
<evidence type="ECO:0000256" key="6">
    <source>
        <dbReference type="ARBA" id="ARBA00023136"/>
    </source>
</evidence>
<dbReference type="EMBL" id="JARAKH010000002">
    <property type="protein sequence ID" value="KAK8406695.1"/>
    <property type="molecule type" value="Genomic_DNA"/>
</dbReference>
<name>A0AAW0V6W7_SCYPA</name>
<evidence type="ECO:0000313" key="9">
    <source>
        <dbReference type="EMBL" id="KAK8406695.1"/>
    </source>
</evidence>
<comment type="caution">
    <text evidence="9">The sequence shown here is derived from an EMBL/GenBank/DDBJ whole genome shotgun (WGS) entry which is preliminary data.</text>
</comment>
<dbReference type="PANTHER" id="PTHR11119">
    <property type="entry name" value="XANTHINE-URACIL / VITAMIN C PERMEASE FAMILY MEMBER"/>
    <property type="match status" value="1"/>
</dbReference>
<dbReference type="Proteomes" id="UP001487740">
    <property type="component" value="Unassembled WGS sequence"/>
</dbReference>
<keyword evidence="4 8" id="KW-0812">Transmembrane</keyword>
<comment type="similarity">
    <text evidence="2">Belongs to the nucleobase:cation symporter-2 (NCS2) (TC 2.A.40) family.</text>
</comment>
<evidence type="ECO:0008006" key="11">
    <source>
        <dbReference type="Google" id="ProtNLM"/>
    </source>
</evidence>
<keyword evidence="3" id="KW-0813">Transport</keyword>
<feature type="transmembrane region" description="Helical" evidence="8">
    <location>
        <begin position="99"/>
        <end position="117"/>
    </location>
</feature>
<dbReference type="InterPro" id="IPR006043">
    <property type="entry name" value="NCS2"/>
</dbReference>
<feature type="transmembrane region" description="Helical" evidence="8">
    <location>
        <begin position="436"/>
        <end position="459"/>
    </location>
</feature>
<evidence type="ECO:0000313" key="10">
    <source>
        <dbReference type="Proteomes" id="UP001487740"/>
    </source>
</evidence>
<organism evidence="9 10">
    <name type="scientific">Scylla paramamosain</name>
    <name type="common">Mud crab</name>
    <dbReference type="NCBI Taxonomy" id="85552"/>
    <lineage>
        <taxon>Eukaryota</taxon>
        <taxon>Metazoa</taxon>
        <taxon>Ecdysozoa</taxon>
        <taxon>Arthropoda</taxon>
        <taxon>Crustacea</taxon>
        <taxon>Multicrustacea</taxon>
        <taxon>Malacostraca</taxon>
        <taxon>Eumalacostraca</taxon>
        <taxon>Eucarida</taxon>
        <taxon>Decapoda</taxon>
        <taxon>Pleocyemata</taxon>
        <taxon>Brachyura</taxon>
        <taxon>Eubrachyura</taxon>
        <taxon>Portunoidea</taxon>
        <taxon>Portunidae</taxon>
        <taxon>Portuninae</taxon>
        <taxon>Scylla</taxon>
    </lineage>
</organism>
<dbReference type="AlphaFoldDB" id="A0AAW0V6W7"/>
<reference evidence="9 10" key="1">
    <citation type="submission" date="2023-03" db="EMBL/GenBank/DDBJ databases">
        <title>High-quality genome of Scylla paramamosain provides insights in environmental adaptation.</title>
        <authorList>
            <person name="Zhang L."/>
        </authorList>
    </citation>
    <scope>NUCLEOTIDE SEQUENCE [LARGE SCALE GENOMIC DNA]</scope>
    <source>
        <strain evidence="9">LZ_2023a</strain>
        <tissue evidence="9">Muscle</tissue>
    </source>
</reference>
<evidence type="ECO:0000256" key="1">
    <source>
        <dbReference type="ARBA" id="ARBA00004141"/>
    </source>
</evidence>
<evidence type="ECO:0000256" key="4">
    <source>
        <dbReference type="ARBA" id="ARBA00022692"/>
    </source>
</evidence>
<feature type="transmembrane region" description="Helical" evidence="8">
    <location>
        <begin position="262"/>
        <end position="288"/>
    </location>
</feature>
<keyword evidence="6 8" id="KW-0472">Membrane</keyword>
<dbReference type="PROSITE" id="PS01116">
    <property type="entry name" value="XANTH_URACIL_PERMASE"/>
    <property type="match status" value="1"/>
</dbReference>
<dbReference type="InterPro" id="IPR006042">
    <property type="entry name" value="Xan_ur_permease"/>
</dbReference>
<dbReference type="GO" id="GO:0022857">
    <property type="term" value="F:transmembrane transporter activity"/>
    <property type="evidence" value="ECO:0007669"/>
    <property type="project" value="InterPro"/>
</dbReference>
<comment type="subcellular location">
    <subcellularLocation>
        <location evidence="1">Membrane</location>
        <topology evidence="1">Multi-pass membrane protein</topology>
    </subcellularLocation>
</comment>
<evidence type="ECO:0000256" key="8">
    <source>
        <dbReference type="SAM" id="Phobius"/>
    </source>
</evidence>
<keyword evidence="5 8" id="KW-1133">Transmembrane helix</keyword>
<sequence length="591" mass="63881">MVMTDVVSRPAQGLNNPSFLPESEVSVNDISPAAREPEEKEDGSENDLVYSVDDVPPWYISIPLGFQQFLTMVGSTISIPYILTPLICIDSSDPARGKLLCTILFVSGMVTFLQSTIGIRLPIIQGGTFSFLVPTIAILNTKFESCDDALQSNMTAEEVEEVWQVRIREIQGAIAVSSIVQIVIGFSGLVGLLLKWITPLTIVPTVTLVGLALFDIAAEKASLNWGIAIITIVLLILFSQYMKEIPLPIPTYKVGSGCTISWFYIFKLFPVLLAILLSWGLCAILTAAELLPEGNPARTDLNIDLINKSPWFRFPYPCQWGLPTVSAAAVLGMVAGVIASMIESIGDYYACARIAGAPPPPVHAINRGIGFEGIGCLLAGLWGSGNGTTSYSENIGAIGVTKVGSRRVVQFAAVTMMVSGIVGKFGAAMVTIPDPVVGGIFLVMFSMITAVGLSSLQYVSLSSSRNIFVIGFSIFFGLALPKWFQANSDAIQTGSETFDQVLTVLLQTSMLMGGILGCFLDNTIPGTPEERGLLKWNRHLISSSEKDEIKSDCYDLPIGMETIRKMAWTEYLPFCPNFTGCCRRRKGSFAP</sequence>
<feature type="transmembrane region" description="Helical" evidence="8">
    <location>
        <begin position="466"/>
        <end position="484"/>
    </location>
</feature>
<feature type="transmembrane region" description="Helical" evidence="8">
    <location>
        <begin position="66"/>
        <end position="87"/>
    </location>
</feature>
<dbReference type="GO" id="GO:0005886">
    <property type="term" value="C:plasma membrane"/>
    <property type="evidence" value="ECO:0007669"/>
    <property type="project" value="UniProtKB-ARBA"/>
</dbReference>
<feature type="region of interest" description="Disordered" evidence="7">
    <location>
        <begin position="1"/>
        <end position="23"/>
    </location>
</feature>
<evidence type="ECO:0000256" key="7">
    <source>
        <dbReference type="SAM" id="MobiDB-lite"/>
    </source>
</evidence>
<feature type="transmembrane region" description="Helical" evidence="8">
    <location>
        <begin position="225"/>
        <end position="242"/>
    </location>
</feature>
<keyword evidence="10" id="KW-1185">Reference proteome</keyword>
<feature type="transmembrane region" description="Helical" evidence="8">
    <location>
        <begin position="408"/>
        <end position="430"/>
    </location>
</feature>
<accession>A0AAW0V6W7</accession>
<feature type="transmembrane region" description="Helical" evidence="8">
    <location>
        <begin position="173"/>
        <end position="194"/>
    </location>
</feature>
<gene>
    <name evidence="9" type="ORF">O3P69_007342</name>
</gene>
<feature type="transmembrane region" description="Helical" evidence="8">
    <location>
        <begin position="504"/>
        <end position="524"/>
    </location>
</feature>
<evidence type="ECO:0000256" key="3">
    <source>
        <dbReference type="ARBA" id="ARBA00022448"/>
    </source>
</evidence>
<dbReference type="Pfam" id="PF00860">
    <property type="entry name" value="Xan_ur_permease"/>
    <property type="match status" value="1"/>
</dbReference>